<evidence type="ECO:0000313" key="2">
    <source>
        <dbReference type="Proteomes" id="UP000254707"/>
    </source>
</evidence>
<dbReference type="Proteomes" id="UP000254707">
    <property type="component" value="Unassembled WGS sequence"/>
</dbReference>
<gene>
    <name evidence="1" type="ORF">NCTC7688_02619</name>
</gene>
<name>A0A380HQZ9_STASA</name>
<sequence length="84" mass="9570">MKQVERRLDKFDKIALVISVILFIVNGVFMFNIISVHRGVSSLVLALSMIVLYYVIVKKQSKKLGYLYLICAILFLISGIMAFI</sequence>
<dbReference type="AlphaFoldDB" id="A0A380HQZ9"/>
<protein>
    <submittedName>
        <fullName evidence="1">Uncharacterized protein</fullName>
    </submittedName>
</protein>
<dbReference type="RefSeq" id="WP_011303903.1">
    <property type="nucleotide sequence ID" value="NZ_JBFSYA010000001.1"/>
</dbReference>
<accession>A0A380HQZ9</accession>
<dbReference type="EMBL" id="UHED01000001">
    <property type="protein sequence ID" value="SUM84660.1"/>
    <property type="molecule type" value="Genomic_DNA"/>
</dbReference>
<proteinExistence type="predicted"/>
<evidence type="ECO:0000313" key="1">
    <source>
        <dbReference type="EMBL" id="SUM84660.1"/>
    </source>
</evidence>
<reference evidence="1 2" key="1">
    <citation type="submission" date="2018-06" db="EMBL/GenBank/DDBJ databases">
        <authorList>
            <consortium name="Pathogen Informatics"/>
            <person name="Doyle S."/>
        </authorList>
    </citation>
    <scope>NUCLEOTIDE SEQUENCE [LARGE SCALE GENOMIC DNA]</scope>
    <source>
        <strain evidence="1 2">NCTC7688</strain>
    </source>
</reference>
<organism evidence="1 2">
    <name type="scientific">Staphylococcus saprophyticus</name>
    <dbReference type="NCBI Taxonomy" id="29385"/>
    <lineage>
        <taxon>Bacteria</taxon>
        <taxon>Bacillati</taxon>
        <taxon>Bacillota</taxon>
        <taxon>Bacilli</taxon>
        <taxon>Bacillales</taxon>
        <taxon>Staphylococcaceae</taxon>
        <taxon>Staphylococcus</taxon>
    </lineage>
</organism>